<dbReference type="RefSeq" id="XP_012208570.1">
    <property type="nucleotide sequence ID" value="XM_012353180.1"/>
</dbReference>
<evidence type="ECO:0000313" key="1">
    <source>
        <dbReference type="EMBL" id="KDO20758.1"/>
    </source>
</evidence>
<dbReference type="Proteomes" id="UP000030745">
    <property type="component" value="Unassembled WGS sequence"/>
</dbReference>
<evidence type="ECO:0000313" key="2">
    <source>
        <dbReference type="Proteomes" id="UP000030745"/>
    </source>
</evidence>
<keyword evidence="2" id="KW-1185">Reference proteome</keyword>
<reference evidence="1 2" key="1">
    <citation type="journal article" date="2013" name="PLoS Genet.">
        <title>Distinctive expansion of potential virulence genes in the genome of the oomycete fish pathogen Saprolegnia parasitica.</title>
        <authorList>
            <person name="Jiang R.H."/>
            <person name="de Bruijn I."/>
            <person name="Haas B.J."/>
            <person name="Belmonte R."/>
            <person name="Lobach L."/>
            <person name="Christie J."/>
            <person name="van den Ackerveken G."/>
            <person name="Bottin A."/>
            <person name="Bulone V."/>
            <person name="Diaz-Moreno S.M."/>
            <person name="Dumas B."/>
            <person name="Fan L."/>
            <person name="Gaulin E."/>
            <person name="Govers F."/>
            <person name="Grenville-Briggs L.J."/>
            <person name="Horner N.R."/>
            <person name="Levin J.Z."/>
            <person name="Mammella M."/>
            <person name="Meijer H.J."/>
            <person name="Morris P."/>
            <person name="Nusbaum C."/>
            <person name="Oome S."/>
            <person name="Phillips A.J."/>
            <person name="van Rooyen D."/>
            <person name="Rzeszutek E."/>
            <person name="Saraiva M."/>
            <person name="Secombes C.J."/>
            <person name="Seidl M.F."/>
            <person name="Snel B."/>
            <person name="Stassen J.H."/>
            <person name="Sykes S."/>
            <person name="Tripathy S."/>
            <person name="van den Berg H."/>
            <person name="Vega-Arreguin J.C."/>
            <person name="Wawra S."/>
            <person name="Young S.K."/>
            <person name="Zeng Q."/>
            <person name="Dieguez-Uribeondo J."/>
            <person name="Russ C."/>
            <person name="Tyler B.M."/>
            <person name="van West P."/>
        </authorList>
    </citation>
    <scope>NUCLEOTIDE SEQUENCE [LARGE SCALE GENOMIC DNA]</scope>
    <source>
        <strain evidence="1 2">CBS 223.65</strain>
    </source>
</reference>
<dbReference type="AlphaFoldDB" id="A0A067BR90"/>
<feature type="non-terminal residue" evidence="1">
    <location>
        <position position="224"/>
    </location>
</feature>
<sequence>MERLFIAEAALDTTDNEGKTPADITADEECRARLVAEATFRASFPVHCIARNGHVAKFRDLLPKFDGPAMRWEGRYCDDGGWKPVVWAVNAVAVPHEACYRFVGCDVDDAGPFTLCGKWSGGSIEVTTWRDLVFEYNGTLDVHTGVWSGDRTTYGVSNLFHMTLPLHPCPTCKESKVLRRDEPCLGCLPADCNMGVTEDTIEARRLHMEETYQSIATDIKKQDD</sequence>
<protein>
    <submittedName>
        <fullName evidence="1">Uncharacterized protein</fullName>
    </submittedName>
</protein>
<name>A0A067BR90_SAPPC</name>
<proteinExistence type="predicted"/>
<gene>
    <name evidence="1" type="ORF">SPRG_13340</name>
</gene>
<organism evidence="1 2">
    <name type="scientific">Saprolegnia parasitica (strain CBS 223.65)</name>
    <dbReference type="NCBI Taxonomy" id="695850"/>
    <lineage>
        <taxon>Eukaryota</taxon>
        <taxon>Sar</taxon>
        <taxon>Stramenopiles</taxon>
        <taxon>Oomycota</taxon>
        <taxon>Saprolegniomycetes</taxon>
        <taxon>Saprolegniales</taxon>
        <taxon>Saprolegniaceae</taxon>
        <taxon>Saprolegnia</taxon>
    </lineage>
</organism>
<dbReference type="EMBL" id="KK583304">
    <property type="protein sequence ID" value="KDO20758.1"/>
    <property type="molecule type" value="Genomic_DNA"/>
</dbReference>
<dbReference type="VEuPathDB" id="FungiDB:SPRG_13340"/>
<accession>A0A067BR90</accession>
<dbReference type="KEGG" id="spar:SPRG_13340"/>
<dbReference type="GeneID" id="24135224"/>